<gene>
    <name evidence="2" type="ORF">Sradi_1362900</name>
</gene>
<feature type="transmembrane region" description="Helical" evidence="1">
    <location>
        <begin position="106"/>
        <end position="132"/>
    </location>
</feature>
<organism evidence="2">
    <name type="scientific">Sesamum radiatum</name>
    <name type="common">Black benniseed</name>
    <dbReference type="NCBI Taxonomy" id="300843"/>
    <lineage>
        <taxon>Eukaryota</taxon>
        <taxon>Viridiplantae</taxon>
        <taxon>Streptophyta</taxon>
        <taxon>Embryophyta</taxon>
        <taxon>Tracheophyta</taxon>
        <taxon>Spermatophyta</taxon>
        <taxon>Magnoliopsida</taxon>
        <taxon>eudicotyledons</taxon>
        <taxon>Gunneridae</taxon>
        <taxon>Pentapetalae</taxon>
        <taxon>asterids</taxon>
        <taxon>lamiids</taxon>
        <taxon>Lamiales</taxon>
        <taxon>Pedaliaceae</taxon>
        <taxon>Sesamum</taxon>
    </lineage>
</organism>
<keyword evidence="1" id="KW-0472">Membrane</keyword>
<dbReference type="EMBL" id="JACGWJ010000005">
    <property type="protein sequence ID" value="KAL0419494.1"/>
    <property type="molecule type" value="Genomic_DNA"/>
</dbReference>
<sequence>MAMAYCFKKRFHLFQSGKQKGLLGYLTNLWPVVLIRSSFSSISKKRSLLQQIHSCLGILLFESGKFWFPAQVYNRENGHVGFMLSCYDASLAMICEPTLSMPAQQFSGFVLVASPFQEFVILFIIITFFWLMMSRYPPHGRRAITTETGVTWDRLRAPLLILPHDLHISDCLTELQPGDHIEIQWRRNKEFPYGWWYGVVGHLETCDGNANFCRCHDSDTLVLEFNQYTRGSRWRRTTVSRKNHREEGNEADGFYGGIRKLRTNEEISVWKKLWPSEVLE</sequence>
<reference evidence="2" key="1">
    <citation type="submission" date="2020-06" db="EMBL/GenBank/DDBJ databases">
        <authorList>
            <person name="Li T."/>
            <person name="Hu X."/>
            <person name="Zhang T."/>
            <person name="Song X."/>
            <person name="Zhang H."/>
            <person name="Dai N."/>
            <person name="Sheng W."/>
            <person name="Hou X."/>
            <person name="Wei L."/>
        </authorList>
    </citation>
    <scope>NUCLEOTIDE SEQUENCE</scope>
    <source>
        <strain evidence="2">G02</strain>
        <tissue evidence="2">Leaf</tissue>
    </source>
</reference>
<dbReference type="PANTHER" id="PTHR31482:SF2">
    <property type="entry name" value="F-BOX DOMAIN-CONTAINING PROTEIN"/>
    <property type="match status" value="1"/>
</dbReference>
<accession>A0AAW2UR23</accession>
<dbReference type="AlphaFoldDB" id="A0AAW2UR23"/>
<keyword evidence="1" id="KW-0812">Transmembrane</keyword>
<comment type="caution">
    <text evidence="2">The sequence shown here is derived from an EMBL/GenBank/DDBJ whole genome shotgun (WGS) entry which is preliminary data.</text>
</comment>
<dbReference type="PANTHER" id="PTHR31482">
    <property type="entry name" value="ESTS AU081301(E20138)"/>
    <property type="match status" value="1"/>
</dbReference>
<keyword evidence="1" id="KW-1133">Transmembrane helix</keyword>
<reference evidence="2" key="2">
    <citation type="journal article" date="2024" name="Plant">
        <title>Genomic evolution and insights into agronomic trait innovations of Sesamum species.</title>
        <authorList>
            <person name="Miao H."/>
            <person name="Wang L."/>
            <person name="Qu L."/>
            <person name="Liu H."/>
            <person name="Sun Y."/>
            <person name="Le M."/>
            <person name="Wang Q."/>
            <person name="Wei S."/>
            <person name="Zheng Y."/>
            <person name="Lin W."/>
            <person name="Duan Y."/>
            <person name="Cao H."/>
            <person name="Xiong S."/>
            <person name="Wang X."/>
            <person name="Wei L."/>
            <person name="Li C."/>
            <person name="Ma Q."/>
            <person name="Ju M."/>
            <person name="Zhao R."/>
            <person name="Li G."/>
            <person name="Mu C."/>
            <person name="Tian Q."/>
            <person name="Mei H."/>
            <person name="Zhang T."/>
            <person name="Gao T."/>
            <person name="Zhang H."/>
        </authorList>
    </citation>
    <scope>NUCLEOTIDE SEQUENCE</scope>
    <source>
        <strain evidence="2">G02</strain>
    </source>
</reference>
<name>A0AAW2UR23_SESRA</name>
<evidence type="ECO:0000313" key="2">
    <source>
        <dbReference type="EMBL" id="KAL0419494.1"/>
    </source>
</evidence>
<protein>
    <submittedName>
        <fullName evidence="2">F-box protein</fullName>
    </submittedName>
</protein>
<evidence type="ECO:0000256" key="1">
    <source>
        <dbReference type="SAM" id="Phobius"/>
    </source>
</evidence>
<proteinExistence type="predicted"/>